<proteinExistence type="predicted"/>
<evidence type="ECO:0000256" key="5">
    <source>
        <dbReference type="ARBA" id="ARBA00023316"/>
    </source>
</evidence>
<keyword evidence="5 6" id="KW-0961">Cell wall biogenesis/degradation</keyword>
<dbReference type="InterPro" id="IPR005490">
    <property type="entry name" value="LD_TPept_cat_dom"/>
</dbReference>
<keyword evidence="4 6" id="KW-0573">Peptidoglycan synthesis</keyword>
<dbReference type="Gene3D" id="2.40.440.10">
    <property type="entry name" value="L,D-transpeptidase catalytic domain-like"/>
    <property type="match status" value="1"/>
</dbReference>
<dbReference type="PANTHER" id="PTHR30582">
    <property type="entry name" value="L,D-TRANSPEPTIDASE"/>
    <property type="match status" value="1"/>
</dbReference>
<sequence length="510" mass="57803">MSEEKKTQETTNSSIVFSKKRAILLLSVTAIAAILIIAIVLIYHKVYYADRWYKNTTINGVDVSGQTLESSKKNLEKKYADYTLTISGRDKGQMQIDGNDIGYHFKIGSSFDKIFDKQHEAIQLFAKKNAYTTDYNISYDDAALKKIVKKAEIVKGSATYKVQKPVSATVVYNKDKSRYECKEEVLGNTIIKANLIKAIDEACKKANTKINIADSKKYPDVYKAPKYTSKDDILNQELTLCNNAALRYITWNMGEGAIEQITPEDISKWITCKDGKIKYNNTKIADWVEAFCLKYKTVGKTRTFIDHNGKKAKLGGGDYGWQLDYEKTLAQTKKALKKKISQDATDAYIADQSENNKSAITLKKKVIYANTGFKKDYVNFNEDWDPDNYIEISIADQKVYFLKKGKVKATFRCITGRPVPGRATPTGVFFIKEHKRAYTLTGADYATPVKNWVRITWTGTGFHPATWQPWSSWNPSLYKTRGSHGCINLSPGDAAQIYELAKYRMAVFMH</sequence>
<evidence type="ECO:0000313" key="9">
    <source>
        <dbReference type="EMBL" id="MBC8556560.1"/>
    </source>
</evidence>
<evidence type="ECO:0000256" key="4">
    <source>
        <dbReference type="ARBA" id="ARBA00022984"/>
    </source>
</evidence>
<comment type="pathway">
    <text evidence="1 6">Cell wall biogenesis; peptidoglycan biosynthesis.</text>
</comment>
<dbReference type="SUPFAM" id="SSF141523">
    <property type="entry name" value="L,D-transpeptidase catalytic domain-like"/>
    <property type="match status" value="1"/>
</dbReference>
<feature type="active site" description="Proton donor/acceptor" evidence="6">
    <location>
        <position position="463"/>
    </location>
</feature>
<dbReference type="Pfam" id="PF03734">
    <property type="entry name" value="YkuD"/>
    <property type="match status" value="1"/>
</dbReference>
<name>A0ABR7MRY7_9FIRM</name>
<evidence type="ECO:0000256" key="7">
    <source>
        <dbReference type="SAM" id="Phobius"/>
    </source>
</evidence>
<reference evidence="9 10" key="1">
    <citation type="submission" date="2020-08" db="EMBL/GenBank/DDBJ databases">
        <title>Genome public.</title>
        <authorList>
            <person name="Liu C."/>
            <person name="Sun Q."/>
        </authorList>
    </citation>
    <scope>NUCLEOTIDE SEQUENCE [LARGE SCALE GENOMIC DNA]</scope>
    <source>
        <strain evidence="9 10">BX3</strain>
    </source>
</reference>
<comment type="caution">
    <text evidence="9">The sequence shown here is derived from an EMBL/GenBank/DDBJ whole genome shotgun (WGS) entry which is preliminary data.</text>
</comment>
<dbReference type="Proteomes" id="UP000637513">
    <property type="component" value="Unassembled WGS sequence"/>
</dbReference>
<dbReference type="InterPro" id="IPR050979">
    <property type="entry name" value="LD-transpeptidase"/>
</dbReference>
<protein>
    <submittedName>
        <fullName evidence="9">L,D-transpeptidase family protein</fullName>
    </submittedName>
</protein>
<keyword evidence="7" id="KW-0472">Membrane</keyword>
<evidence type="ECO:0000256" key="6">
    <source>
        <dbReference type="PROSITE-ProRule" id="PRU01373"/>
    </source>
</evidence>
<keyword evidence="2" id="KW-0808">Transferase</keyword>
<feature type="transmembrane region" description="Helical" evidence="7">
    <location>
        <begin position="21"/>
        <end position="43"/>
    </location>
</feature>
<feature type="domain" description="L,D-TPase catalytic" evidence="8">
    <location>
        <begin position="388"/>
        <end position="510"/>
    </location>
</feature>
<evidence type="ECO:0000256" key="1">
    <source>
        <dbReference type="ARBA" id="ARBA00004752"/>
    </source>
</evidence>
<accession>A0ABR7MRY7</accession>
<dbReference type="EMBL" id="JACRSW010000009">
    <property type="protein sequence ID" value="MBC8556560.1"/>
    <property type="molecule type" value="Genomic_DNA"/>
</dbReference>
<keyword evidence="10" id="KW-1185">Reference proteome</keyword>
<gene>
    <name evidence="9" type="ORF">H8700_02390</name>
</gene>
<dbReference type="RefSeq" id="WP_249302794.1">
    <property type="nucleotide sequence ID" value="NZ_JACRSW010000009.1"/>
</dbReference>
<dbReference type="InterPro" id="IPR038054">
    <property type="entry name" value="LD_TPept-like_central_sf"/>
</dbReference>
<organism evidence="9 10">
    <name type="scientific">Jutongia hominis</name>
    <dbReference type="NCBI Taxonomy" id="2763664"/>
    <lineage>
        <taxon>Bacteria</taxon>
        <taxon>Bacillati</taxon>
        <taxon>Bacillota</taxon>
        <taxon>Clostridia</taxon>
        <taxon>Lachnospirales</taxon>
        <taxon>Lachnospiraceae</taxon>
        <taxon>Jutongia</taxon>
    </lineage>
</organism>
<dbReference type="PROSITE" id="PS52029">
    <property type="entry name" value="LD_TPASE"/>
    <property type="match status" value="1"/>
</dbReference>
<dbReference type="PANTHER" id="PTHR30582:SF2">
    <property type="entry name" value="L,D-TRANSPEPTIDASE YCIB-RELATED"/>
    <property type="match status" value="1"/>
</dbReference>
<dbReference type="InterPro" id="IPR038063">
    <property type="entry name" value="Transpep_catalytic_dom"/>
</dbReference>
<dbReference type="CDD" id="cd16913">
    <property type="entry name" value="YkuD_like"/>
    <property type="match status" value="1"/>
</dbReference>
<keyword evidence="3 6" id="KW-0133">Cell shape</keyword>
<evidence type="ECO:0000256" key="3">
    <source>
        <dbReference type="ARBA" id="ARBA00022960"/>
    </source>
</evidence>
<feature type="active site" description="Nucleophile" evidence="6">
    <location>
        <position position="486"/>
    </location>
</feature>
<keyword evidence="7" id="KW-1133">Transmembrane helix</keyword>
<keyword evidence="7" id="KW-0812">Transmembrane</keyword>
<evidence type="ECO:0000259" key="8">
    <source>
        <dbReference type="PROSITE" id="PS52029"/>
    </source>
</evidence>
<evidence type="ECO:0000256" key="2">
    <source>
        <dbReference type="ARBA" id="ARBA00022679"/>
    </source>
</evidence>
<dbReference type="SUPFAM" id="SSF143985">
    <property type="entry name" value="L,D-transpeptidase pre-catalytic domain-like"/>
    <property type="match status" value="1"/>
</dbReference>
<evidence type="ECO:0000313" key="10">
    <source>
        <dbReference type="Proteomes" id="UP000637513"/>
    </source>
</evidence>
<dbReference type="Gene3D" id="3.10.20.800">
    <property type="match status" value="1"/>
</dbReference>